<dbReference type="InterPro" id="IPR032710">
    <property type="entry name" value="NTF2-like_dom_sf"/>
</dbReference>
<gene>
    <name evidence="1" type="ORF">BU104_02400</name>
</gene>
<protein>
    <recommendedName>
        <fullName evidence="3">Nuclear transport factor 2 family protein</fullName>
    </recommendedName>
</protein>
<organism evidence="1 2">
    <name type="scientific">Staphylococcus xylosus</name>
    <dbReference type="NCBI Taxonomy" id="1288"/>
    <lineage>
        <taxon>Bacteria</taxon>
        <taxon>Bacillati</taxon>
        <taxon>Bacillota</taxon>
        <taxon>Bacilli</taxon>
        <taxon>Bacillales</taxon>
        <taxon>Staphylococcaceae</taxon>
        <taxon>Staphylococcus</taxon>
    </lineage>
</organism>
<name>A0AAQ0M1B4_STAXY</name>
<dbReference type="RefSeq" id="WP_119554581.1">
    <property type="nucleotide sequence ID" value="NZ_QXTZ01000040.1"/>
</dbReference>
<dbReference type="Gene3D" id="3.10.450.50">
    <property type="match status" value="1"/>
</dbReference>
<evidence type="ECO:0008006" key="3">
    <source>
        <dbReference type="Google" id="ProtNLM"/>
    </source>
</evidence>
<dbReference type="AlphaFoldDB" id="A0AAQ0M1B4"/>
<evidence type="ECO:0000313" key="2">
    <source>
        <dbReference type="Proteomes" id="UP000285579"/>
    </source>
</evidence>
<evidence type="ECO:0000313" key="1">
    <source>
        <dbReference type="EMBL" id="RIM94554.1"/>
    </source>
</evidence>
<dbReference type="SUPFAM" id="SSF54427">
    <property type="entry name" value="NTF2-like"/>
    <property type="match status" value="1"/>
</dbReference>
<comment type="caution">
    <text evidence="1">The sequence shown here is derived from an EMBL/GenBank/DDBJ whole genome shotgun (WGS) entry which is preliminary data.</text>
</comment>
<reference evidence="1 2" key="1">
    <citation type="journal article" date="2016" name="Front. Microbiol.">
        <title>Comprehensive Phylogenetic Analysis of Bovine Non-aureus Staphylococci Species Based on Whole-Genome Sequencing.</title>
        <authorList>
            <person name="Naushad S."/>
            <person name="Barkema H.W."/>
            <person name="Luby C."/>
            <person name="Condas L.A."/>
            <person name="Nobrega D.B."/>
            <person name="Carson D.A."/>
            <person name="De Buck J."/>
        </authorList>
    </citation>
    <scope>NUCLEOTIDE SEQUENCE [LARGE SCALE GENOMIC DNA]</scope>
    <source>
        <strain evidence="1 2">SNUC 1349</strain>
    </source>
</reference>
<dbReference type="Proteomes" id="UP000285579">
    <property type="component" value="Unassembled WGS sequence"/>
</dbReference>
<sequence length="188" mass="21493">MCSIKTRSNLVFNSFQNQRTLMLKLNLKGAYKMNDKNFTWKEFMDDLINDTKPLNIETSTPTEEYMKKVMQNHIDAINNKSTKPTSEYYADNIIAEDPNGTRTFKGKKEIFEEFPKMANVSFIPQKAELVAPISASYGNSSAMAFKLYAQVDGHDITIDIIETMSFNNNGQITEIMAYWGKENVTLIN</sequence>
<dbReference type="EMBL" id="QXUI01000001">
    <property type="protein sequence ID" value="RIM94554.1"/>
    <property type="molecule type" value="Genomic_DNA"/>
</dbReference>
<accession>A0AAQ0M1B4</accession>
<proteinExistence type="predicted"/>